<reference evidence="1" key="1">
    <citation type="submission" date="2018-05" db="EMBL/GenBank/DDBJ databases">
        <authorList>
            <person name="Lanie J.A."/>
            <person name="Ng W.-L."/>
            <person name="Kazmierczak K.M."/>
            <person name="Andrzejewski T.M."/>
            <person name="Davidsen T.M."/>
            <person name="Wayne K.J."/>
            <person name="Tettelin H."/>
            <person name="Glass J.I."/>
            <person name="Rusch D."/>
            <person name="Podicherti R."/>
            <person name="Tsui H.-C.T."/>
            <person name="Winkler M.E."/>
        </authorList>
    </citation>
    <scope>NUCLEOTIDE SEQUENCE</scope>
</reference>
<evidence type="ECO:0000313" key="1">
    <source>
        <dbReference type="EMBL" id="SVD92544.1"/>
    </source>
</evidence>
<feature type="non-terminal residue" evidence="1">
    <location>
        <position position="1"/>
    </location>
</feature>
<dbReference type="AlphaFoldDB" id="A0A382ZAL6"/>
<name>A0A382ZAL6_9ZZZZ</name>
<proteinExistence type="predicted"/>
<protein>
    <submittedName>
        <fullName evidence="1">Uncharacterized protein</fullName>
    </submittedName>
</protein>
<gene>
    <name evidence="1" type="ORF">METZ01_LOCUS445398</name>
</gene>
<dbReference type="EMBL" id="UINC01182366">
    <property type="protein sequence ID" value="SVD92544.1"/>
    <property type="molecule type" value="Genomic_DNA"/>
</dbReference>
<accession>A0A382ZAL6</accession>
<organism evidence="1">
    <name type="scientific">marine metagenome</name>
    <dbReference type="NCBI Taxonomy" id="408172"/>
    <lineage>
        <taxon>unclassified sequences</taxon>
        <taxon>metagenomes</taxon>
        <taxon>ecological metagenomes</taxon>
    </lineage>
</organism>
<sequence length="43" mass="4897">YGISVPYKSRAKPMGSMLDSTFFVPFSFEVADTSHWINRIILS</sequence>